<dbReference type="OrthoDB" id="9809852at2"/>
<dbReference type="Gene3D" id="3.10.310.30">
    <property type="match status" value="1"/>
</dbReference>
<dbReference type="RefSeq" id="WP_093394619.1">
    <property type="nucleotide sequence ID" value="NZ_LT629736.1"/>
</dbReference>
<feature type="domain" description="DHHA1" evidence="8">
    <location>
        <begin position="356"/>
        <end position="448"/>
    </location>
</feature>
<evidence type="ECO:0000313" key="11">
    <source>
        <dbReference type="Proteomes" id="UP000243207"/>
    </source>
</evidence>
<protein>
    <recommendedName>
        <fullName evidence="2">Single-stranded-DNA-specific exonuclease RecJ</fullName>
    </recommendedName>
</protein>
<dbReference type="GO" id="GO:0006281">
    <property type="term" value="P:DNA repair"/>
    <property type="evidence" value="ECO:0007669"/>
    <property type="project" value="InterPro"/>
</dbReference>
<dbReference type="NCBIfam" id="TIGR00644">
    <property type="entry name" value="recJ"/>
    <property type="match status" value="1"/>
</dbReference>
<dbReference type="GO" id="GO:0006310">
    <property type="term" value="P:DNA recombination"/>
    <property type="evidence" value="ECO:0007669"/>
    <property type="project" value="InterPro"/>
</dbReference>
<dbReference type="Gene3D" id="3.90.1640.30">
    <property type="match status" value="1"/>
</dbReference>
<evidence type="ECO:0000259" key="8">
    <source>
        <dbReference type="Pfam" id="PF02272"/>
    </source>
</evidence>
<keyword evidence="11" id="KW-1185">Reference proteome</keyword>
<keyword evidence="3" id="KW-0540">Nuclease</keyword>
<dbReference type="Pfam" id="PF02272">
    <property type="entry name" value="DHHA1"/>
    <property type="match status" value="1"/>
</dbReference>
<dbReference type="InterPro" id="IPR051673">
    <property type="entry name" value="SSDNA_exonuclease_RecJ"/>
</dbReference>
<feature type="coiled-coil region" evidence="6">
    <location>
        <begin position="310"/>
        <end position="337"/>
    </location>
</feature>
<dbReference type="GO" id="GO:0008409">
    <property type="term" value="F:5'-3' exonuclease activity"/>
    <property type="evidence" value="ECO:0007669"/>
    <property type="project" value="InterPro"/>
</dbReference>
<keyword evidence="5 10" id="KW-0269">Exonuclease</keyword>
<evidence type="ECO:0000259" key="7">
    <source>
        <dbReference type="Pfam" id="PF01368"/>
    </source>
</evidence>
<dbReference type="Proteomes" id="UP000243207">
    <property type="component" value="Chromosome I"/>
</dbReference>
<dbReference type="PANTHER" id="PTHR30255">
    <property type="entry name" value="SINGLE-STRANDED-DNA-SPECIFIC EXONUCLEASE RECJ"/>
    <property type="match status" value="1"/>
</dbReference>
<evidence type="ECO:0000256" key="6">
    <source>
        <dbReference type="SAM" id="Coils"/>
    </source>
</evidence>
<sequence length="572" mass="61960">MRIEARALPAELPELGNLPQLLRRLYAARGVCSDRELDRSVRALLPFTQLKGMERAVAVLHEAVVKARPIIIVGDFDADGATASCVAVLALRSLGAGRVDYLVPNRFEYGYGLTPEIVAVALEREPEVLVTVDNGISSVEGVAAARAAGLKVVVTDHHLPGAQLPDADAIVNPSQPGCNFPSKALAGVGVIFYVMLALRASLREAGWFGPSRSEPNLAELLDLVALGTVADVVPLDANNRILVHQGLCRIRSGRCRPGIRALLEVAARPAERLVSTDLGFIIGPRLNAAGRLDDMSLGIECLLTDNESLARDMAGELDTLNRDRKAIERDMQQQALAWLERSCVDEAALPFGLCLFQPDWHQGVIGILASRLKERYHRPVIAFAEAGEGELKGSARSVAGLHIRDALDAVAALNPGLISKFGGHAMAAGLSLPAAHFEQFSRAFDAEVRRQLCAEDLTGRLLSDGELCAEEFSLELAAQLREAGPWGQHFPEPGFHGEFALIQQRLVGERHLKMVLQPSGCTQLLDAIAFHIDPAEWPNPAIKRVLIAYTLDINEYRGKQSLQLMVKHLQSA</sequence>
<evidence type="ECO:0000256" key="3">
    <source>
        <dbReference type="ARBA" id="ARBA00022722"/>
    </source>
</evidence>
<feature type="domain" description="RecJ OB" evidence="9">
    <location>
        <begin position="464"/>
        <end position="568"/>
    </location>
</feature>
<dbReference type="InterPro" id="IPR038763">
    <property type="entry name" value="DHH_sf"/>
</dbReference>
<dbReference type="InterPro" id="IPR003156">
    <property type="entry name" value="DHHA1_dom"/>
</dbReference>
<name>A0A1H1V995_9GAMM</name>
<dbReference type="SUPFAM" id="SSF64182">
    <property type="entry name" value="DHH phosphoesterases"/>
    <property type="match status" value="1"/>
</dbReference>
<dbReference type="InterPro" id="IPR001667">
    <property type="entry name" value="DDH_dom"/>
</dbReference>
<dbReference type="InterPro" id="IPR004610">
    <property type="entry name" value="RecJ"/>
</dbReference>
<evidence type="ECO:0000256" key="5">
    <source>
        <dbReference type="ARBA" id="ARBA00022839"/>
    </source>
</evidence>
<proteinExistence type="inferred from homology"/>
<dbReference type="GO" id="GO:0003676">
    <property type="term" value="F:nucleic acid binding"/>
    <property type="evidence" value="ECO:0007669"/>
    <property type="project" value="InterPro"/>
</dbReference>
<evidence type="ECO:0000313" key="10">
    <source>
        <dbReference type="EMBL" id="SDS81357.1"/>
    </source>
</evidence>
<keyword evidence="6" id="KW-0175">Coiled coil</keyword>
<dbReference type="EMBL" id="LT629736">
    <property type="protein sequence ID" value="SDS81357.1"/>
    <property type="molecule type" value="Genomic_DNA"/>
</dbReference>
<dbReference type="Pfam" id="PF01368">
    <property type="entry name" value="DHH"/>
    <property type="match status" value="1"/>
</dbReference>
<evidence type="ECO:0000256" key="2">
    <source>
        <dbReference type="ARBA" id="ARBA00019841"/>
    </source>
</evidence>
<organism evidence="10 11">
    <name type="scientific">Halopseudomonas xinjiangensis</name>
    <dbReference type="NCBI Taxonomy" id="487184"/>
    <lineage>
        <taxon>Bacteria</taxon>
        <taxon>Pseudomonadati</taxon>
        <taxon>Pseudomonadota</taxon>
        <taxon>Gammaproteobacteria</taxon>
        <taxon>Pseudomonadales</taxon>
        <taxon>Pseudomonadaceae</taxon>
        <taxon>Halopseudomonas</taxon>
    </lineage>
</organism>
<comment type="similarity">
    <text evidence="1">Belongs to the RecJ family.</text>
</comment>
<accession>A0A1H1V995</accession>
<gene>
    <name evidence="10" type="ORF">SAMN05216421_2246</name>
</gene>
<evidence type="ECO:0000259" key="9">
    <source>
        <dbReference type="Pfam" id="PF17768"/>
    </source>
</evidence>
<evidence type="ECO:0000256" key="4">
    <source>
        <dbReference type="ARBA" id="ARBA00022801"/>
    </source>
</evidence>
<feature type="domain" description="DDH" evidence="7">
    <location>
        <begin position="70"/>
        <end position="228"/>
    </location>
</feature>
<dbReference type="STRING" id="487184.SAMN05216421_2246"/>
<dbReference type="PANTHER" id="PTHR30255:SF2">
    <property type="entry name" value="SINGLE-STRANDED-DNA-SPECIFIC EXONUCLEASE RECJ"/>
    <property type="match status" value="1"/>
</dbReference>
<dbReference type="AlphaFoldDB" id="A0A1H1V995"/>
<evidence type="ECO:0000256" key="1">
    <source>
        <dbReference type="ARBA" id="ARBA00005915"/>
    </source>
</evidence>
<keyword evidence="4" id="KW-0378">Hydrolase</keyword>
<dbReference type="FunFam" id="3.90.1640.30:FF:000001">
    <property type="entry name" value="Single-stranded-DNA-specific exonuclease RecJ"/>
    <property type="match status" value="1"/>
</dbReference>
<reference evidence="11" key="1">
    <citation type="submission" date="2016-10" db="EMBL/GenBank/DDBJ databases">
        <authorList>
            <person name="Varghese N."/>
            <person name="Submissions S."/>
        </authorList>
    </citation>
    <scope>NUCLEOTIDE SEQUENCE [LARGE SCALE GENOMIC DNA]</scope>
    <source>
        <strain evidence="11">NRRL B-51270</strain>
    </source>
</reference>
<dbReference type="Pfam" id="PF17768">
    <property type="entry name" value="RecJ_OB"/>
    <property type="match status" value="1"/>
</dbReference>
<dbReference type="InterPro" id="IPR041122">
    <property type="entry name" value="RecJ_OB"/>
</dbReference>